<dbReference type="Proteomes" id="UP000315995">
    <property type="component" value="Chromosome"/>
</dbReference>
<accession>A0A4Y6PQL7</accession>
<name>A0A4Y6PQL7_PERCE</name>
<accession>A0A5B8Y2C1</accession>
<evidence type="ECO:0000259" key="2">
    <source>
        <dbReference type="Pfam" id="PF13670"/>
    </source>
</evidence>
<keyword evidence="4" id="KW-1185">Reference proteome</keyword>
<evidence type="ECO:0000313" key="3">
    <source>
        <dbReference type="EMBL" id="QDG50540.1"/>
    </source>
</evidence>
<feature type="signal peptide" evidence="1">
    <location>
        <begin position="1"/>
        <end position="20"/>
    </location>
</feature>
<evidence type="ECO:0000313" key="4">
    <source>
        <dbReference type="Proteomes" id="UP000315995"/>
    </source>
</evidence>
<protein>
    <recommendedName>
        <fullName evidence="2">PepSY domain-containing protein</fullName>
    </recommendedName>
</protein>
<gene>
    <name evidence="3" type="ORF">FIV42_07275</name>
</gene>
<evidence type="ECO:0000256" key="1">
    <source>
        <dbReference type="SAM" id="SignalP"/>
    </source>
</evidence>
<feature type="domain" description="PepSY" evidence="2">
    <location>
        <begin position="7"/>
        <end position="73"/>
    </location>
</feature>
<dbReference type="InterPro" id="IPR025711">
    <property type="entry name" value="PepSY"/>
</dbReference>
<organism evidence="3 4">
    <name type="scientific">Persicimonas caeni</name>
    <dbReference type="NCBI Taxonomy" id="2292766"/>
    <lineage>
        <taxon>Bacteria</taxon>
        <taxon>Deltaproteobacteria</taxon>
        <taxon>Bradymonadales</taxon>
        <taxon>Bradymonadaceae</taxon>
        <taxon>Persicimonas</taxon>
    </lineage>
</organism>
<feature type="chain" id="PRO_5030106252" description="PepSY domain-containing protein" evidence="1">
    <location>
        <begin position="21"/>
        <end position="114"/>
    </location>
</feature>
<keyword evidence="1" id="KW-0732">Signal</keyword>
<dbReference type="OrthoDB" id="839085at2"/>
<dbReference type="RefSeq" id="WP_141197032.1">
    <property type="nucleotide sequence ID" value="NZ_CP041186.1"/>
</dbReference>
<proteinExistence type="predicted"/>
<dbReference type="EMBL" id="CP041186">
    <property type="protein sequence ID" value="QDG50540.1"/>
    <property type="molecule type" value="Genomic_DNA"/>
</dbReference>
<dbReference type="AlphaFoldDB" id="A0A4Y6PQL7"/>
<reference evidence="3 4" key="1">
    <citation type="submission" date="2019-06" db="EMBL/GenBank/DDBJ databases">
        <title>Persicimonas caeni gen. nov., sp. nov., a predatory bacterium isolated from solar saltern.</title>
        <authorList>
            <person name="Wang S."/>
        </authorList>
    </citation>
    <scope>NUCLEOTIDE SEQUENCE [LARGE SCALE GENOMIC DNA]</scope>
    <source>
        <strain evidence="3 4">YN101</strain>
    </source>
</reference>
<dbReference type="Pfam" id="PF13670">
    <property type="entry name" value="PepSY_2"/>
    <property type="match status" value="1"/>
</dbReference>
<sequence length="114" mass="12365">MRSLARMLTVLLALSFGAVALTGCEKQGGEEGEEHAVVESGTYTGTVKKVKADENEIYVDADGKELELYFIEETKLTKGGEAVEFSALEEGQKVEVEVKKVGKRLDPLSVTIVE</sequence>
<dbReference type="PROSITE" id="PS51257">
    <property type="entry name" value="PROKAR_LIPOPROTEIN"/>
    <property type="match status" value="1"/>
</dbReference>